<dbReference type="RefSeq" id="WP_227018455.1">
    <property type="nucleotide sequence ID" value="NZ_JAGSND010000006.1"/>
</dbReference>
<comment type="caution">
    <text evidence="3">The sequence shown here is derived from an EMBL/GenBank/DDBJ whole genome shotgun (WGS) entry which is preliminary data.</text>
</comment>
<dbReference type="GO" id="GO:0042802">
    <property type="term" value="F:identical protein binding"/>
    <property type="evidence" value="ECO:0007669"/>
    <property type="project" value="TreeGrafter"/>
</dbReference>
<organism evidence="3 4">
    <name type="scientific">Sinanaerobacter chloroacetimidivorans</name>
    <dbReference type="NCBI Taxonomy" id="2818044"/>
    <lineage>
        <taxon>Bacteria</taxon>
        <taxon>Bacillati</taxon>
        <taxon>Bacillota</taxon>
        <taxon>Clostridia</taxon>
        <taxon>Peptostreptococcales</taxon>
        <taxon>Anaerovoracaceae</taxon>
        <taxon>Sinanaerobacter</taxon>
    </lineage>
</organism>
<evidence type="ECO:0000313" key="3">
    <source>
        <dbReference type="EMBL" id="MBR0598326.1"/>
    </source>
</evidence>
<keyword evidence="1" id="KW-0812">Transmembrane</keyword>
<dbReference type="AlphaFoldDB" id="A0A8J7W0U9"/>
<dbReference type="PANTHER" id="PTHR40448">
    <property type="entry name" value="TWO-COMPONENT SENSOR HISTIDINE KINASE"/>
    <property type="match status" value="1"/>
</dbReference>
<reference evidence="3" key="2">
    <citation type="submission" date="2021-04" db="EMBL/GenBank/DDBJ databases">
        <authorList>
            <person name="Liu J."/>
        </authorList>
    </citation>
    <scope>NUCLEOTIDE SEQUENCE</scope>
    <source>
        <strain evidence="3">BAD-6</strain>
    </source>
</reference>
<proteinExistence type="predicted"/>
<name>A0A8J7W0U9_9FIRM</name>
<gene>
    <name evidence="3" type="ORF">KCX82_10605</name>
</gene>
<dbReference type="Pfam" id="PF14501">
    <property type="entry name" value="HATPase_c_5"/>
    <property type="match status" value="1"/>
</dbReference>
<dbReference type="Proteomes" id="UP000675664">
    <property type="component" value="Unassembled WGS sequence"/>
</dbReference>
<evidence type="ECO:0000259" key="2">
    <source>
        <dbReference type="Pfam" id="PF14501"/>
    </source>
</evidence>
<feature type="transmembrane region" description="Helical" evidence="1">
    <location>
        <begin position="6"/>
        <end position="29"/>
    </location>
</feature>
<evidence type="ECO:0000256" key="1">
    <source>
        <dbReference type="SAM" id="Phobius"/>
    </source>
</evidence>
<keyword evidence="4" id="KW-1185">Reference proteome</keyword>
<evidence type="ECO:0000313" key="4">
    <source>
        <dbReference type="Proteomes" id="UP000675664"/>
    </source>
</evidence>
<dbReference type="Gene3D" id="3.30.565.10">
    <property type="entry name" value="Histidine kinase-like ATPase, C-terminal domain"/>
    <property type="match status" value="1"/>
</dbReference>
<dbReference type="SUPFAM" id="SSF55874">
    <property type="entry name" value="ATPase domain of HSP90 chaperone/DNA topoisomerase II/histidine kinase"/>
    <property type="match status" value="1"/>
</dbReference>
<reference evidence="3" key="1">
    <citation type="submission" date="2021-04" db="EMBL/GenBank/DDBJ databases">
        <title>Sinoanaerobacter chloroacetimidivorans sp. nov., an obligate anaerobic bacterium isolated from anaerobic sludge.</title>
        <authorList>
            <person name="Bao Y."/>
        </authorList>
    </citation>
    <scope>NUCLEOTIDE SEQUENCE</scope>
    <source>
        <strain evidence="3">BAD-6</strain>
    </source>
</reference>
<dbReference type="EMBL" id="JAGSND010000006">
    <property type="protein sequence ID" value="MBR0598326.1"/>
    <property type="molecule type" value="Genomic_DNA"/>
</dbReference>
<sequence>MPTYLTFFLMSFLFFSIVFNLLLLFNLFYRKKAKSNRQIHQEYGEYLEALVHQFSARQHEFANQINVMMGLAQSKKMEDLAAAIIDYGERILDEKKRTNAPLLCDDSMVAAMLYRKKLQADKESIQFECLIEEPFPQYSVSPFDLVELIVNMINNAFEAVAALPVPERQVFLKISKNSIEVINAVTEDFDQAAIINFGKIGYSTKGKQRGYGVSNIQTIVNRYHGSLDVYLQENMLVFALSLP</sequence>
<dbReference type="InterPro" id="IPR036890">
    <property type="entry name" value="HATPase_C_sf"/>
</dbReference>
<accession>A0A8J7W0U9</accession>
<keyword evidence="1" id="KW-0472">Membrane</keyword>
<feature type="domain" description="Sensor histidine kinase NatK-like C-terminal" evidence="2">
    <location>
        <begin position="142"/>
        <end position="242"/>
    </location>
</feature>
<dbReference type="InterPro" id="IPR032834">
    <property type="entry name" value="NatK-like_C"/>
</dbReference>
<protein>
    <submittedName>
        <fullName evidence="3">GHKL domain-containing protein</fullName>
    </submittedName>
</protein>
<dbReference type="PANTHER" id="PTHR40448:SF1">
    <property type="entry name" value="TWO-COMPONENT SENSOR HISTIDINE KINASE"/>
    <property type="match status" value="1"/>
</dbReference>
<keyword evidence="1" id="KW-1133">Transmembrane helix</keyword>